<reference evidence="10" key="1">
    <citation type="submission" date="2019-04" db="EMBL/GenBank/DDBJ databases">
        <title>Draft genome sequence of Pseudonocardiaceae bacterium SL3-2-4.</title>
        <authorList>
            <person name="Ningsih F."/>
            <person name="Yokota A."/>
            <person name="Sakai Y."/>
            <person name="Nanatani K."/>
            <person name="Yabe S."/>
            <person name="Oetari A."/>
            <person name="Sjamsuridzal W."/>
        </authorList>
    </citation>
    <scope>NUCLEOTIDE SEQUENCE [LARGE SCALE GENOMIC DNA]</scope>
    <source>
        <strain evidence="10">SL3-2-4</strain>
    </source>
</reference>
<dbReference type="PRINTS" id="PR01036">
    <property type="entry name" value="TCRTETB"/>
</dbReference>
<feature type="transmembrane region" description="Helical" evidence="7">
    <location>
        <begin position="213"/>
        <end position="231"/>
    </location>
</feature>
<comment type="subcellular location">
    <subcellularLocation>
        <location evidence="1">Cell membrane</location>
        <topology evidence="1">Multi-pass membrane protein</topology>
    </subcellularLocation>
</comment>
<feature type="transmembrane region" description="Helical" evidence="7">
    <location>
        <begin position="151"/>
        <end position="173"/>
    </location>
</feature>
<feature type="transmembrane region" description="Helical" evidence="7">
    <location>
        <begin position="61"/>
        <end position="80"/>
    </location>
</feature>
<feature type="transmembrane region" description="Helical" evidence="7">
    <location>
        <begin position="92"/>
        <end position="111"/>
    </location>
</feature>
<feature type="transmembrane region" description="Helical" evidence="7">
    <location>
        <begin position="281"/>
        <end position="300"/>
    </location>
</feature>
<dbReference type="CDD" id="cd17321">
    <property type="entry name" value="MFS_MMR_MDR_like"/>
    <property type="match status" value="1"/>
</dbReference>
<organism evidence="9 10">
    <name type="scientific">Gandjariella thermophila</name>
    <dbReference type="NCBI Taxonomy" id="1931992"/>
    <lineage>
        <taxon>Bacteria</taxon>
        <taxon>Bacillati</taxon>
        <taxon>Actinomycetota</taxon>
        <taxon>Actinomycetes</taxon>
        <taxon>Pseudonocardiales</taxon>
        <taxon>Pseudonocardiaceae</taxon>
        <taxon>Gandjariella</taxon>
    </lineage>
</organism>
<sequence length="494" mass="50946">MSETDVTQARPREDEPAAAPRNVGLVLAVLAGAQLMVVLDITIITVAVPSIQRGLHFTPTALQWVVNGYTLPFGGLLLLGGRLGDLYGRRRIFQIGAALFVLSSLLGGLAQSQTWLIASRVGQGVGAALLSPTAFSLVATNFPEGPARNRAFGVFGAVSGAASALGVIAGGLLTQLISWRWVFFINVPLGALVLAGAAIYLSESPRLPKKLDIFGALTVTIGSAALVNGAISAADRGWTSAATLTSFGVAVVLLAAFVAIQATHPQPLMSLRLFTNRNRSGAYLMQLLNNAVIIGFYYFLSQFAQEVLHFDPLLTGLALLPAPMCVILSAQLASRLLARVGPLPILVAGTILLGAGLLYASFMSADSTYAGRLLPALLLVPLGFGGMIVTVTVTSIAGVKPQDTGMATGILNTCQQVGGSFGLAAMVTVFVHRIGSSSARPGADVLAHAWGSGLLVAAGIAAASLLVALLTIRKPAGRGAAPRERSTQDSPAPA</sequence>
<dbReference type="Gene3D" id="1.20.1250.20">
    <property type="entry name" value="MFS general substrate transporter like domains"/>
    <property type="match status" value="1"/>
</dbReference>
<feature type="transmembrane region" description="Helical" evidence="7">
    <location>
        <begin position="117"/>
        <end position="139"/>
    </location>
</feature>
<feature type="transmembrane region" description="Helical" evidence="7">
    <location>
        <begin position="374"/>
        <end position="397"/>
    </location>
</feature>
<evidence type="ECO:0000256" key="2">
    <source>
        <dbReference type="ARBA" id="ARBA00022448"/>
    </source>
</evidence>
<feature type="transmembrane region" description="Helical" evidence="7">
    <location>
        <begin position="345"/>
        <end position="362"/>
    </location>
</feature>
<protein>
    <submittedName>
        <fullName evidence="9">MFS transporter</fullName>
    </submittedName>
</protein>
<evidence type="ECO:0000256" key="3">
    <source>
        <dbReference type="ARBA" id="ARBA00022475"/>
    </source>
</evidence>
<feature type="transmembrane region" description="Helical" evidence="7">
    <location>
        <begin position="417"/>
        <end position="435"/>
    </location>
</feature>
<dbReference type="InterPro" id="IPR011701">
    <property type="entry name" value="MFS"/>
</dbReference>
<accession>A0A4D4J924</accession>
<dbReference type="GO" id="GO:0005886">
    <property type="term" value="C:plasma membrane"/>
    <property type="evidence" value="ECO:0007669"/>
    <property type="project" value="UniProtKB-SubCell"/>
</dbReference>
<feature type="transmembrane region" description="Helical" evidence="7">
    <location>
        <begin position="179"/>
        <end position="201"/>
    </location>
</feature>
<dbReference type="InterPro" id="IPR036259">
    <property type="entry name" value="MFS_trans_sf"/>
</dbReference>
<dbReference type="Pfam" id="PF07690">
    <property type="entry name" value="MFS_1"/>
    <property type="match status" value="1"/>
</dbReference>
<comment type="caution">
    <text evidence="9">The sequence shown here is derived from an EMBL/GenBank/DDBJ whole genome shotgun (WGS) entry which is preliminary data.</text>
</comment>
<evidence type="ECO:0000259" key="8">
    <source>
        <dbReference type="PROSITE" id="PS50850"/>
    </source>
</evidence>
<evidence type="ECO:0000256" key="4">
    <source>
        <dbReference type="ARBA" id="ARBA00022692"/>
    </source>
</evidence>
<keyword evidence="3" id="KW-1003">Cell membrane</keyword>
<dbReference type="Gene3D" id="1.20.1720.10">
    <property type="entry name" value="Multidrug resistance protein D"/>
    <property type="match status" value="1"/>
</dbReference>
<dbReference type="OrthoDB" id="4325372at2"/>
<dbReference type="RefSeq" id="WP_137814800.1">
    <property type="nucleotide sequence ID" value="NZ_BJFL01000017.1"/>
</dbReference>
<feature type="domain" description="Major facilitator superfamily (MFS) profile" evidence="8">
    <location>
        <begin position="26"/>
        <end position="476"/>
    </location>
</feature>
<keyword evidence="5 7" id="KW-1133">Transmembrane helix</keyword>
<dbReference type="EMBL" id="BJFL01000017">
    <property type="protein sequence ID" value="GDY31742.1"/>
    <property type="molecule type" value="Genomic_DNA"/>
</dbReference>
<evidence type="ECO:0000256" key="1">
    <source>
        <dbReference type="ARBA" id="ARBA00004651"/>
    </source>
</evidence>
<dbReference type="PANTHER" id="PTHR42718:SF46">
    <property type="entry name" value="BLR6921 PROTEIN"/>
    <property type="match status" value="1"/>
</dbReference>
<dbReference type="GO" id="GO:0022857">
    <property type="term" value="F:transmembrane transporter activity"/>
    <property type="evidence" value="ECO:0007669"/>
    <property type="project" value="InterPro"/>
</dbReference>
<proteinExistence type="predicted"/>
<feature type="transmembrane region" description="Helical" evidence="7">
    <location>
        <begin position="447"/>
        <end position="470"/>
    </location>
</feature>
<evidence type="ECO:0000256" key="6">
    <source>
        <dbReference type="ARBA" id="ARBA00023136"/>
    </source>
</evidence>
<keyword evidence="6 7" id="KW-0472">Membrane</keyword>
<dbReference type="PROSITE" id="PS50850">
    <property type="entry name" value="MFS"/>
    <property type="match status" value="1"/>
</dbReference>
<gene>
    <name evidence="9" type="ORF">GTS_33750</name>
</gene>
<evidence type="ECO:0000313" key="10">
    <source>
        <dbReference type="Proteomes" id="UP000298860"/>
    </source>
</evidence>
<name>A0A4D4J924_9PSEU</name>
<dbReference type="Proteomes" id="UP000298860">
    <property type="component" value="Unassembled WGS sequence"/>
</dbReference>
<evidence type="ECO:0000256" key="7">
    <source>
        <dbReference type="SAM" id="Phobius"/>
    </source>
</evidence>
<dbReference type="SUPFAM" id="SSF103473">
    <property type="entry name" value="MFS general substrate transporter"/>
    <property type="match status" value="1"/>
</dbReference>
<keyword evidence="2" id="KW-0813">Transport</keyword>
<dbReference type="AlphaFoldDB" id="A0A4D4J924"/>
<keyword evidence="4 7" id="KW-0812">Transmembrane</keyword>
<feature type="transmembrane region" description="Helical" evidence="7">
    <location>
        <begin position="25"/>
        <end position="49"/>
    </location>
</feature>
<keyword evidence="10" id="KW-1185">Reference proteome</keyword>
<feature type="transmembrane region" description="Helical" evidence="7">
    <location>
        <begin position="237"/>
        <end position="260"/>
    </location>
</feature>
<dbReference type="InterPro" id="IPR020846">
    <property type="entry name" value="MFS_dom"/>
</dbReference>
<evidence type="ECO:0000313" key="9">
    <source>
        <dbReference type="EMBL" id="GDY31742.1"/>
    </source>
</evidence>
<evidence type="ECO:0000256" key="5">
    <source>
        <dbReference type="ARBA" id="ARBA00022989"/>
    </source>
</evidence>
<dbReference type="PANTHER" id="PTHR42718">
    <property type="entry name" value="MAJOR FACILITATOR SUPERFAMILY MULTIDRUG TRANSPORTER MFSC"/>
    <property type="match status" value="1"/>
</dbReference>
<feature type="transmembrane region" description="Helical" evidence="7">
    <location>
        <begin position="312"/>
        <end position="333"/>
    </location>
</feature>